<dbReference type="VEuPathDB" id="VectorBase:GMOY001964"/>
<sequence>MTTAAAFPRACDSQPPCINCYFCHISHVYHCHRITFQDVKLVHIPRNYHDQFTNKRAKVAVHIYIVVCEAAFSGEFGELFMQVGFSNRVVRSVLERRCIKKSQREAVKNNNLVRLQSCH</sequence>
<accession>A0A1B0FEF0</accession>
<reference evidence="1" key="1">
    <citation type="submission" date="2020-05" db="UniProtKB">
        <authorList>
            <consortium name="EnsemblMetazoa"/>
        </authorList>
    </citation>
    <scope>IDENTIFICATION</scope>
    <source>
        <strain evidence="1">Yale</strain>
    </source>
</reference>
<dbReference type="Proteomes" id="UP000092444">
    <property type="component" value="Unassembled WGS sequence"/>
</dbReference>
<dbReference type="EnsemblMetazoa" id="GMOY001964-RA">
    <property type="protein sequence ID" value="GMOY001964-PA"/>
    <property type="gene ID" value="GMOY001964"/>
</dbReference>
<dbReference type="EMBL" id="CCAG010022386">
    <property type="status" value="NOT_ANNOTATED_CDS"/>
    <property type="molecule type" value="Genomic_DNA"/>
</dbReference>
<protein>
    <submittedName>
        <fullName evidence="1">Uncharacterized protein</fullName>
    </submittedName>
</protein>
<name>A0A1B0FEF0_GLOMM</name>
<keyword evidence="2" id="KW-1185">Reference proteome</keyword>
<dbReference type="AlphaFoldDB" id="A0A1B0FEF0"/>
<evidence type="ECO:0000313" key="1">
    <source>
        <dbReference type="EnsemblMetazoa" id="GMOY001964-PA"/>
    </source>
</evidence>
<proteinExistence type="predicted"/>
<evidence type="ECO:0000313" key="2">
    <source>
        <dbReference type="Proteomes" id="UP000092444"/>
    </source>
</evidence>
<organism evidence="1 2">
    <name type="scientific">Glossina morsitans morsitans</name>
    <name type="common">Savannah tsetse fly</name>
    <dbReference type="NCBI Taxonomy" id="37546"/>
    <lineage>
        <taxon>Eukaryota</taxon>
        <taxon>Metazoa</taxon>
        <taxon>Ecdysozoa</taxon>
        <taxon>Arthropoda</taxon>
        <taxon>Hexapoda</taxon>
        <taxon>Insecta</taxon>
        <taxon>Pterygota</taxon>
        <taxon>Neoptera</taxon>
        <taxon>Endopterygota</taxon>
        <taxon>Diptera</taxon>
        <taxon>Brachycera</taxon>
        <taxon>Muscomorpha</taxon>
        <taxon>Hippoboscoidea</taxon>
        <taxon>Glossinidae</taxon>
        <taxon>Glossina</taxon>
    </lineage>
</organism>